<sequence>MALFLRCAFVLFLLGATALGDVHAGEGEGSEVGEGAGGASEAEALIRPRSLFLGGGGAGGRGKNSLGKRGNEEGKLRLWPRGPPGMVSGNNCSNTSGTACESCVEGAGACLGGPLSLSSLPGAGLAAESASDPLKEVAEAKEEEEEGEEEEEEEEAVEGSKSKSEEDKSPSPNPERPPAPPPSVESKESEQSDQHGNQNGNQREQSNGNTGHSQLQVNQPTSGDQKDPEEHETKPVAPGGSSSGPKDAAKGEKEAKTSTDQKHDSVTNGESVKGVASESEVINDAAEKHEGPGGARGEADGQGGSSGSDEGQHSASATAEASGAPFRERSSVVPLLAILSRFCACKC</sequence>
<dbReference type="Proteomes" id="UP000009027">
    <property type="component" value="Unassembled WGS sequence"/>
</dbReference>
<accession>F9WTE9</accession>
<feature type="region of interest" description="Disordered" evidence="1">
    <location>
        <begin position="123"/>
        <end position="329"/>
    </location>
</feature>
<protein>
    <recommendedName>
        <fullName evidence="5">Mucin-associated surface protein (MASP)</fullName>
    </recommendedName>
</protein>
<dbReference type="AlphaFoldDB" id="F9WTE9"/>
<dbReference type="VEuPathDB" id="TriTrypDB:TvY486_0037190"/>
<feature type="compositionally biased region" description="Gly residues" evidence="1">
    <location>
        <begin position="292"/>
        <end position="306"/>
    </location>
</feature>
<feature type="chain" id="PRO_5003390958" description="Mucin-associated surface protein (MASP)" evidence="2">
    <location>
        <begin position="25"/>
        <end position="347"/>
    </location>
</feature>
<evidence type="ECO:0000256" key="2">
    <source>
        <dbReference type="SAM" id="SignalP"/>
    </source>
</evidence>
<feature type="region of interest" description="Disordered" evidence="1">
    <location>
        <begin position="57"/>
        <end position="90"/>
    </location>
</feature>
<evidence type="ECO:0008006" key="5">
    <source>
        <dbReference type="Google" id="ProtNLM"/>
    </source>
</evidence>
<evidence type="ECO:0000313" key="3">
    <source>
        <dbReference type="EMBL" id="CCD20842.1"/>
    </source>
</evidence>
<feature type="compositionally biased region" description="Polar residues" evidence="1">
    <location>
        <begin position="194"/>
        <end position="223"/>
    </location>
</feature>
<feature type="compositionally biased region" description="Basic and acidic residues" evidence="1">
    <location>
        <begin position="224"/>
        <end position="234"/>
    </location>
</feature>
<name>F9WTE9_TRYVY</name>
<feature type="compositionally biased region" description="Basic and acidic residues" evidence="1">
    <location>
        <begin position="247"/>
        <end position="265"/>
    </location>
</feature>
<keyword evidence="4" id="KW-1185">Reference proteome</keyword>
<feature type="compositionally biased region" description="Acidic residues" evidence="1">
    <location>
        <begin position="141"/>
        <end position="157"/>
    </location>
</feature>
<evidence type="ECO:0000256" key="1">
    <source>
        <dbReference type="SAM" id="MobiDB-lite"/>
    </source>
</evidence>
<feature type="signal peptide" evidence="2">
    <location>
        <begin position="1"/>
        <end position="24"/>
    </location>
</feature>
<feature type="compositionally biased region" description="Basic and acidic residues" evidence="1">
    <location>
        <begin position="158"/>
        <end position="169"/>
    </location>
</feature>
<reference evidence="3 4" key="1">
    <citation type="journal article" date="2012" name="Proc. Natl. Acad. Sci. U.S.A.">
        <title>Antigenic diversity is generated by distinct evolutionary mechanisms in African trypanosome species.</title>
        <authorList>
            <person name="Jackson A.P."/>
            <person name="Berry A."/>
            <person name="Aslett M."/>
            <person name="Allison H.C."/>
            <person name="Burton P."/>
            <person name="Vavrova-Anderson J."/>
            <person name="Brown R."/>
            <person name="Browne H."/>
            <person name="Corton N."/>
            <person name="Hauser H."/>
            <person name="Gamble J."/>
            <person name="Gilderthorp R."/>
            <person name="Marcello L."/>
            <person name="McQuillan J."/>
            <person name="Otto T.D."/>
            <person name="Quail M.A."/>
            <person name="Sanders M.J."/>
            <person name="van Tonder A."/>
            <person name="Ginger M.L."/>
            <person name="Field M.C."/>
            <person name="Barry J.D."/>
            <person name="Hertz-Fowler C."/>
            <person name="Berriman M."/>
        </authorList>
    </citation>
    <scope>NUCLEOTIDE SEQUENCE</scope>
    <source>
        <strain evidence="3 4">Y486</strain>
    </source>
</reference>
<proteinExistence type="predicted"/>
<feature type="compositionally biased region" description="Pro residues" evidence="1">
    <location>
        <begin position="171"/>
        <end position="183"/>
    </location>
</feature>
<evidence type="ECO:0000313" key="4">
    <source>
        <dbReference type="Proteomes" id="UP000009027"/>
    </source>
</evidence>
<dbReference type="EMBL" id="CAEX01006411">
    <property type="protein sequence ID" value="CCD20842.1"/>
    <property type="molecule type" value="Genomic_DNA"/>
</dbReference>
<organism evidence="3 4">
    <name type="scientific">Trypanosoma vivax (strain Y486)</name>
    <dbReference type="NCBI Taxonomy" id="1055687"/>
    <lineage>
        <taxon>Eukaryota</taxon>
        <taxon>Discoba</taxon>
        <taxon>Euglenozoa</taxon>
        <taxon>Kinetoplastea</taxon>
        <taxon>Metakinetoplastina</taxon>
        <taxon>Trypanosomatida</taxon>
        <taxon>Trypanosomatidae</taxon>
        <taxon>Trypanosoma</taxon>
        <taxon>Duttonella</taxon>
    </lineage>
</organism>
<gene>
    <name evidence="3" type="ORF">TvY486_0037190</name>
</gene>
<keyword evidence="2" id="KW-0732">Signal</keyword>